<dbReference type="InterPro" id="IPR020568">
    <property type="entry name" value="Ribosomal_Su5_D2-typ_SF"/>
</dbReference>
<dbReference type="InterPro" id="IPR050080">
    <property type="entry name" value="RNase_PH"/>
</dbReference>
<dbReference type="InterPro" id="IPR027408">
    <property type="entry name" value="PNPase/RNase_PH_dom_sf"/>
</dbReference>
<evidence type="ECO:0000256" key="2">
    <source>
        <dbReference type="SAM" id="MobiDB-lite"/>
    </source>
</evidence>
<dbReference type="GO" id="GO:0010467">
    <property type="term" value="P:gene expression"/>
    <property type="evidence" value="ECO:0007669"/>
    <property type="project" value="UniProtKB-ARBA"/>
</dbReference>
<reference evidence="5" key="1">
    <citation type="journal article" date="2015" name="Nature">
        <title>Complex archaea that bridge the gap between prokaryotes and eukaryotes.</title>
        <authorList>
            <person name="Spang A."/>
            <person name="Saw J.H."/>
            <person name="Jorgensen S.L."/>
            <person name="Zaremba-Niedzwiedzka K."/>
            <person name="Martijn J."/>
            <person name="Lind A.E."/>
            <person name="van Eijk R."/>
            <person name="Schleper C."/>
            <person name="Guy L."/>
            <person name="Ettema T.J."/>
        </authorList>
    </citation>
    <scope>NUCLEOTIDE SEQUENCE</scope>
</reference>
<dbReference type="InterPro" id="IPR015847">
    <property type="entry name" value="ExoRNase_PH_dom2"/>
</dbReference>
<dbReference type="AlphaFoldDB" id="A0A0F9EIR9"/>
<dbReference type="GO" id="GO:0000177">
    <property type="term" value="C:cytoplasmic exosome (RNase complex)"/>
    <property type="evidence" value="ECO:0007669"/>
    <property type="project" value="TreeGrafter"/>
</dbReference>
<sequence>MIKEIKRTDGRKFDEMRKMQAKIGVVPNADGSAMFAFGDTIAIAAVYGPKKMHPQHLQNPETGVLRYNYNMMSFSVTDRIRPGPSRRSMEISKISEWALNPVLMIKQFPGTVIDAHVHILQANASTRCAGINAAALALAHAGIPMKGLVSSVSIGKLDKQLVVDLSKEEEDFKEGEGSTDIPVSFTSDGKITHIQ</sequence>
<protein>
    <submittedName>
        <fullName evidence="5">Uncharacterized protein</fullName>
    </submittedName>
</protein>
<dbReference type="EMBL" id="LAZR01034640">
    <property type="protein sequence ID" value="KKL44765.1"/>
    <property type="molecule type" value="Genomic_DNA"/>
</dbReference>
<dbReference type="PANTHER" id="PTHR11953:SF0">
    <property type="entry name" value="EXOSOME COMPLEX COMPONENT RRP41"/>
    <property type="match status" value="1"/>
</dbReference>
<dbReference type="GO" id="GO:0003723">
    <property type="term" value="F:RNA binding"/>
    <property type="evidence" value="ECO:0007669"/>
    <property type="project" value="TreeGrafter"/>
</dbReference>
<comment type="caution">
    <text evidence="5">The sequence shown here is derived from an EMBL/GenBank/DDBJ whole genome shotgun (WGS) entry which is preliminary data.</text>
</comment>
<organism evidence="5">
    <name type="scientific">marine sediment metagenome</name>
    <dbReference type="NCBI Taxonomy" id="412755"/>
    <lineage>
        <taxon>unclassified sequences</taxon>
        <taxon>metagenomes</taxon>
        <taxon>ecological metagenomes</taxon>
    </lineage>
</organism>
<feature type="compositionally biased region" description="Polar residues" evidence="2">
    <location>
        <begin position="184"/>
        <end position="195"/>
    </location>
</feature>
<evidence type="ECO:0000313" key="5">
    <source>
        <dbReference type="EMBL" id="KKL44765.1"/>
    </source>
</evidence>
<dbReference type="PANTHER" id="PTHR11953">
    <property type="entry name" value="EXOSOME COMPLEX COMPONENT"/>
    <property type="match status" value="1"/>
</dbReference>
<evidence type="ECO:0000259" key="4">
    <source>
        <dbReference type="Pfam" id="PF03725"/>
    </source>
</evidence>
<feature type="non-terminal residue" evidence="5">
    <location>
        <position position="195"/>
    </location>
</feature>
<feature type="domain" description="Exoribonuclease phosphorolytic" evidence="4">
    <location>
        <begin position="147"/>
        <end position="194"/>
    </location>
</feature>
<comment type="similarity">
    <text evidence="1">Belongs to the RNase PH family.</text>
</comment>
<name>A0A0F9EIR9_9ZZZZ</name>
<feature type="domain" description="Exoribonuclease phosphorolytic" evidence="3">
    <location>
        <begin position="15"/>
        <end position="144"/>
    </location>
</feature>
<dbReference type="Gene3D" id="3.30.230.70">
    <property type="entry name" value="GHMP Kinase, N-terminal domain"/>
    <property type="match status" value="1"/>
</dbReference>
<dbReference type="Pfam" id="PF01138">
    <property type="entry name" value="RNase_PH"/>
    <property type="match status" value="1"/>
</dbReference>
<dbReference type="InterPro" id="IPR001247">
    <property type="entry name" value="ExoRNase_PH_dom1"/>
</dbReference>
<evidence type="ECO:0000259" key="3">
    <source>
        <dbReference type="Pfam" id="PF01138"/>
    </source>
</evidence>
<dbReference type="Pfam" id="PF03725">
    <property type="entry name" value="RNase_PH_C"/>
    <property type="match status" value="1"/>
</dbReference>
<accession>A0A0F9EIR9</accession>
<gene>
    <name evidence="5" type="ORF">LCGC14_2362390</name>
</gene>
<evidence type="ECO:0000256" key="1">
    <source>
        <dbReference type="ARBA" id="ARBA00006678"/>
    </source>
</evidence>
<dbReference type="SUPFAM" id="SSF54211">
    <property type="entry name" value="Ribosomal protein S5 domain 2-like"/>
    <property type="match status" value="1"/>
</dbReference>
<proteinExistence type="inferred from homology"/>
<dbReference type="GO" id="GO:0016075">
    <property type="term" value="P:rRNA catabolic process"/>
    <property type="evidence" value="ECO:0007669"/>
    <property type="project" value="TreeGrafter"/>
</dbReference>
<feature type="region of interest" description="Disordered" evidence="2">
    <location>
        <begin position="173"/>
        <end position="195"/>
    </location>
</feature>